<dbReference type="STRING" id="33097.A0A150H1M6"/>
<evidence type="ECO:0000256" key="1">
    <source>
        <dbReference type="ARBA" id="ARBA00004477"/>
    </source>
</evidence>
<dbReference type="Gene3D" id="1.20.5.110">
    <property type="match status" value="1"/>
</dbReference>
<evidence type="ECO:0000313" key="13">
    <source>
        <dbReference type="Proteomes" id="UP000075714"/>
    </source>
</evidence>
<comment type="similarity">
    <text evidence="2">Belongs to the BCAP29/BCAP31 family.</text>
</comment>
<evidence type="ECO:0000256" key="4">
    <source>
        <dbReference type="ARBA" id="ARBA00022692"/>
    </source>
</evidence>
<protein>
    <recommendedName>
        <fullName evidence="14">Endoplasmic reticulum transmembrane protein</fullName>
    </recommendedName>
</protein>
<accession>A0A150H1M6</accession>
<keyword evidence="6" id="KW-0256">Endoplasmic reticulum</keyword>
<comment type="subcellular location">
    <subcellularLocation>
        <location evidence="1">Endoplasmic reticulum membrane</location>
        <topology evidence="1">Multi-pass membrane protein</topology>
    </subcellularLocation>
</comment>
<evidence type="ECO:0000256" key="5">
    <source>
        <dbReference type="ARBA" id="ARBA00022703"/>
    </source>
</evidence>
<proteinExistence type="inferred from homology"/>
<evidence type="ECO:0000256" key="10">
    <source>
        <dbReference type="ARBA" id="ARBA00023136"/>
    </source>
</evidence>
<keyword evidence="10" id="KW-0472">Membrane</keyword>
<name>A0A150H1M6_GONPE</name>
<sequence length="117" mass="12302">MQRQVKGLQAEYERVTSAPKADAKGGDLAAEEAAALKKTVDRLIAEKEALHSGKEAAEAAAKTAEARVTAMVAQIKGFDKEFDRLLDENKALKKQVAAAQATGGGGGHVDLPSKKDD</sequence>
<dbReference type="FunFam" id="1.20.5.110:FF:000011">
    <property type="entry name" value="B-cell receptor-associated protein 29"/>
    <property type="match status" value="1"/>
</dbReference>
<reference evidence="13" key="1">
    <citation type="journal article" date="2016" name="Nat. Commun.">
        <title>The Gonium pectorale genome demonstrates co-option of cell cycle regulation during the evolution of multicellularity.</title>
        <authorList>
            <person name="Hanschen E.R."/>
            <person name="Marriage T.N."/>
            <person name="Ferris P.J."/>
            <person name="Hamaji T."/>
            <person name="Toyoda A."/>
            <person name="Fujiyama A."/>
            <person name="Neme R."/>
            <person name="Noguchi H."/>
            <person name="Minakuchi Y."/>
            <person name="Suzuki M."/>
            <person name="Kawai-Toyooka H."/>
            <person name="Smith D.R."/>
            <person name="Sparks H."/>
            <person name="Anderson J."/>
            <person name="Bakaric R."/>
            <person name="Luria V."/>
            <person name="Karger A."/>
            <person name="Kirschner M.W."/>
            <person name="Durand P.M."/>
            <person name="Michod R.E."/>
            <person name="Nozaki H."/>
            <person name="Olson B.J."/>
        </authorList>
    </citation>
    <scope>NUCLEOTIDE SEQUENCE [LARGE SCALE GENOMIC DNA]</scope>
    <source>
        <strain evidence="13">NIES-2863</strain>
    </source>
</reference>
<keyword evidence="13" id="KW-1185">Reference proteome</keyword>
<dbReference type="EMBL" id="LSYV01000003">
    <property type="protein sequence ID" value="KXZ55872.1"/>
    <property type="molecule type" value="Genomic_DNA"/>
</dbReference>
<evidence type="ECO:0000256" key="8">
    <source>
        <dbReference type="ARBA" id="ARBA00022989"/>
    </source>
</evidence>
<evidence type="ECO:0000313" key="12">
    <source>
        <dbReference type="EMBL" id="KXZ55872.1"/>
    </source>
</evidence>
<dbReference type="AlphaFoldDB" id="A0A150H1M6"/>
<evidence type="ECO:0000256" key="2">
    <source>
        <dbReference type="ARBA" id="ARBA00007956"/>
    </source>
</evidence>
<evidence type="ECO:0000256" key="7">
    <source>
        <dbReference type="ARBA" id="ARBA00022927"/>
    </source>
</evidence>
<comment type="caution">
    <text evidence="12">The sequence shown here is derived from an EMBL/GenBank/DDBJ whole genome shotgun (WGS) entry which is preliminary data.</text>
</comment>
<gene>
    <name evidence="12" type="ORF">GPECTOR_2g1423</name>
</gene>
<keyword evidence="4" id="KW-0812">Transmembrane</keyword>
<dbReference type="Proteomes" id="UP000075714">
    <property type="component" value="Unassembled WGS sequence"/>
</dbReference>
<keyword evidence="9" id="KW-0175">Coiled coil</keyword>
<evidence type="ECO:0000256" key="11">
    <source>
        <dbReference type="SAM" id="MobiDB-lite"/>
    </source>
</evidence>
<dbReference type="GO" id="GO:0005789">
    <property type="term" value="C:endoplasmic reticulum membrane"/>
    <property type="evidence" value="ECO:0007669"/>
    <property type="project" value="UniProtKB-SubCell"/>
</dbReference>
<keyword evidence="7" id="KW-0653">Protein transport</keyword>
<evidence type="ECO:0000256" key="9">
    <source>
        <dbReference type="ARBA" id="ARBA00023054"/>
    </source>
</evidence>
<evidence type="ECO:0000256" key="6">
    <source>
        <dbReference type="ARBA" id="ARBA00022824"/>
    </source>
</evidence>
<feature type="region of interest" description="Disordered" evidence="11">
    <location>
        <begin position="97"/>
        <end position="117"/>
    </location>
</feature>
<keyword evidence="8" id="KW-1133">Transmembrane helix</keyword>
<keyword evidence="5" id="KW-0053">Apoptosis</keyword>
<dbReference type="GO" id="GO:0015031">
    <property type="term" value="P:protein transport"/>
    <property type="evidence" value="ECO:0007669"/>
    <property type="project" value="UniProtKB-KW"/>
</dbReference>
<keyword evidence="3" id="KW-0813">Transport</keyword>
<organism evidence="12 13">
    <name type="scientific">Gonium pectorale</name>
    <name type="common">Green alga</name>
    <dbReference type="NCBI Taxonomy" id="33097"/>
    <lineage>
        <taxon>Eukaryota</taxon>
        <taxon>Viridiplantae</taxon>
        <taxon>Chlorophyta</taxon>
        <taxon>core chlorophytes</taxon>
        <taxon>Chlorophyceae</taxon>
        <taxon>CS clade</taxon>
        <taxon>Chlamydomonadales</taxon>
        <taxon>Volvocaceae</taxon>
        <taxon>Gonium</taxon>
    </lineage>
</organism>
<evidence type="ECO:0008006" key="14">
    <source>
        <dbReference type="Google" id="ProtNLM"/>
    </source>
</evidence>
<feature type="region of interest" description="Disordered" evidence="11">
    <location>
        <begin position="1"/>
        <end position="26"/>
    </location>
</feature>
<evidence type="ECO:0000256" key="3">
    <source>
        <dbReference type="ARBA" id="ARBA00022448"/>
    </source>
</evidence>